<reference evidence="1" key="1">
    <citation type="submission" date="2023-03" db="EMBL/GenBank/DDBJ databases">
        <title>Emydomyces testavorans Genome Sequence.</title>
        <authorList>
            <person name="Hoyer L."/>
        </authorList>
    </citation>
    <scope>NUCLEOTIDE SEQUENCE</scope>
    <source>
        <strain evidence="1">16-2883</strain>
    </source>
</reference>
<dbReference type="EMBL" id="CP120627">
    <property type="protein sequence ID" value="WEW55296.1"/>
    <property type="molecule type" value="Genomic_DNA"/>
</dbReference>
<evidence type="ECO:0000313" key="1">
    <source>
        <dbReference type="EMBL" id="WEW55296.1"/>
    </source>
</evidence>
<keyword evidence="2" id="KW-1185">Reference proteome</keyword>
<name>A0AAF0DCG6_9EURO</name>
<sequence>MPSEDNRPWPGPKCDRCENYGYECSENMMARRSSQKDIDSSRTAGGLLETIPHGKFYYQPSVVRALAVRPQQQAPNTILRPMYSPSPWAGLFDYLRDVDWLNVKCFRVCPDPFASMFRSPTCSVPDISDTPLGKRQMYLEILSEHQRLMQNAPLSATGSLDASINFFVTQLQRQHPRIAMTYSFEELTGICANHIRYGSYWHVFRTTLQTDEVLLIDPNYSFDTEFPKITFESAKQIWLSQELCLRQFCQKLSGLGQMISDLARTDPNSEERLFLAAKISDRLEEVLGARPSSFAASRASSFFPIDTLASSPVETTDGDVYSLSDSAGAEESDDGCPLGNREYQAILGTSYFSESGIWGH</sequence>
<evidence type="ECO:0000313" key="2">
    <source>
        <dbReference type="Proteomes" id="UP001219355"/>
    </source>
</evidence>
<proteinExistence type="predicted"/>
<accession>A0AAF0DCG6</accession>
<gene>
    <name evidence="1" type="ORF">PRK78_000725</name>
</gene>
<protein>
    <submittedName>
        <fullName evidence="1">Uncharacterized protein</fullName>
    </submittedName>
</protein>
<dbReference type="Proteomes" id="UP001219355">
    <property type="component" value="Chromosome 1"/>
</dbReference>
<dbReference type="AlphaFoldDB" id="A0AAF0DCG6"/>
<organism evidence="1 2">
    <name type="scientific">Emydomyces testavorans</name>
    <dbReference type="NCBI Taxonomy" id="2070801"/>
    <lineage>
        <taxon>Eukaryota</taxon>
        <taxon>Fungi</taxon>
        <taxon>Dikarya</taxon>
        <taxon>Ascomycota</taxon>
        <taxon>Pezizomycotina</taxon>
        <taxon>Eurotiomycetes</taxon>
        <taxon>Eurotiomycetidae</taxon>
        <taxon>Onygenales</taxon>
        <taxon>Nannizziopsiaceae</taxon>
        <taxon>Emydomyces</taxon>
    </lineage>
</organism>